<keyword evidence="1" id="KW-0812">Transmembrane</keyword>
<evidence type="ECO:0000313" key="4">
    <source>
        <dbReference type="Proteomes" id="UP000271125"/>
    </source>
</evidence>
<dbReference type="Pfam" id="PF13240">
    <property type="entry name" value="Zn_Ribbon_1"/>
    <property type="match status" value="1"/>
</dbReference>
<reference evidence="3 4" key="1">
    <citation type="submission" date="2018-06" db="EMBL/GenBank/DDBJ databases">
        <title>Extensive metabolic versatility and redundancy in microbially diverse, dynamic hydrothermal sediments.</title>
        <authorList>
            <person name="Dombrowski N."/>
            <person name="Teske A."/>
            <person name="Baker B.J."/>
        </authorList>
    </citation>
    <scope>NUCLEOTIDE SEQUENCE [LARGE SCALE GENOMIC DNA]</scope>
    <source>
        <strain evidence="3">B10_G13</strain>
    </source>
</reference>
<name>A0A660SMF2_UNCT6</name>
<keyword evidence="1" id="KW-0472">Membrane</keyword>
<feature type="transmembrane region" description="Helical" evidence="1">
    <location>
        <begin position="12"/>
        <end position="43"/>
    </location>
</feature>
<protein>
    <recommendedName>
        <fullName evidence="2">Zinc-ribbon domain-containing protein</fullName>
    </recommendedName>
</protein>
<keyword evidence="1" id="KW-1133">Transmembrane helix</keyword>
<gene>
    <name evidence="3" type="ORF">DRP43_02685</name>
</gene>
<proteinExistence type="predicted"/>
<evidence type="ECO:0000313" key="3">
    <source>
        <dbReference type="EMBL" id="RKX71191.1"/>
    </source>
</evidence>
<evidence type="ECO:0000256" key="1">
    <source>
        <dbReference type="SAM" id="Phobius"/>
    </source>
</evidence>
<evidence type="ECO:0000259" key="2">
    <source>
        <dbReference type="Pfam" id="PF13240"/>
    </source>
</evidence>
<dbReference type="AlphaFoldDB" id="A0A660SMF2"/>
<feature type="transmembrane region" description="Helical" evidence="1">
    <location>
        <begin position="70"/>
        <end position="90"/>
    </location>
</feature>
<dbReference type="InterPro" id="IPR026870">
    <property type="entry name" value="Zinc_ribbon_dom"/>
</dbReference>
<feature type="domain" description="Zinc-ribbon" evidence="2">
    <location>
        <begin position="103"/>
        <end position="125"/>
    </location>
</feature>
<comment type="caution">
    <text evidence="3">The sequence shown here is derived from an EMBL/GenBank/DDBJ whole genome shotgun (WGS) entry which is preliminary data.</text>
</comment>
<accession>A0A660SMF2</accession>
<sequence>MNKKSSIKAFILNFLFPGIGFVYINANFIITITGILLFLVTILEPFSLYMFQKGNTSIVLFDIETYKINIVVWLIQRLLFGLFGYGLAVFSNNRSKNSQDEIFCWYCGTINKQNANFCLNCGKKLAIIDSKSIETYD</sequence>
<dbReference type="Proteomes" id="UP000271125">
    <property type="component" value="Unassembled WGS sequence"/>
</dbReference>
<dbReference type="EMBL" id="QNBD01000100">
    <property type="protein sequence ID" value="RKX71191.1"/>
    <property type="molecule type" value="Genomic_DNA"/>
</dbReference>
<organism evidence="3 4">
    <name type="scientific">candidate division TA06 bacterium</name>
    <dbReference type="NCBI Taxonomy" id="2250710"/>
    <lineage>
        <taxon>Bacteria</taxon>
        <taxon>Bacteria division TA06</taxon>
    </lineage>
</organism>